<dbReference type="PROSITE" id="PS50157">
    <property type="entry name" value="ZINC_FINGER_C2H2_2"/>
    <property type="match status" value="1"/>
</dbReference>
<dbReference type="Gene3D" id="3.30.160.60">
    <property type="entry name" value="Classic Zinc Finger"/>
    <property type="match status" value="1"/>
</dbReference>
<accession>A0AAD4QUT1</accession>
<feature type="compositionally biased region" description="Acidic residues" evidence="2">
    <location>
        <begin position="211"/>
        <end position="222"/>
    </location>
</feature>
<proteinExistence type="predicted"/>
<dbReference type="AlphaFoldDB" id="A0AAD4QUT1"/>
<evidence type="ECO:0000256" key="1">
    <source>
        <dbReference type="PROSITE-ProRule" id="PRU00042"/>
    </source>
</evidence>
<keyword evidence="1" id="KW-0479">Metal-binding</keyword>
<feature type="region of interest" description="Disordered" evidence="2">
    <location>
        <begin position="193"/>
        <end position="238"/>
    </location>
</feature>
<protein>
    <recommendedName>
        <fullName evidence="3">C2H2-type domain-containing protein</fullName>
    </recommendedName>
</protein>
<dbReference type="Proteomes" id="UP001201812">
    <property type="component" value="Unassembled WGS sequence"/>
</dbReference>
<gene>
    <name evidence="4" type="ORF">DdX_21980</name>
</gene>
<evidence type="ECO:0000313" key="5">
    <source>
        <dbReference type="Proteomes" id="UP001201812"/>
    </source>
</evidence>
<keyword evidence="1" id="KW-0863">Zinc-finger</keyword>
<name>A0AAD4QUT1_9BILA</name>
<sequence length="238" mass="27291">MSATPFFCDECHLAFEDEKVVSHHIAAMHLNYFPYQCLNCKGTGANYNSISVEMMQDHTATAHVGSGLNYNTESFDLQCLKNELNAAIEHFRRPNENGIKTGMKHHASEQMEKPRKQPWRNHHSVRSENSLEYAQMAVISKSQEQIGDQRIQGPITKMSKKLKTLRKEPVIFDAKKEQKKLCRTRSLSVVPNCNKPSISQHSARKPTMVDLDFDDEYEDEEPSPAKREGKQIKKSRSR</sequence>
<evidence type="ECO:0000259" key="3">
    <source>
        <dbReference type="PROSITE" id="PS50157"/>
    </source>
</evidence>
<reference evidence="4" key="1">
    <citation type="submission" date="2022-01" db="EMBL/GenBank/DDBJ databases">
        <title>Genome Sequence Resource for Two Populations of Ditylenchus destructor, the Migratory Endoparasitic Phytonematode.</title>
        <authorList>
            <person name="Zhang H."/>
            <person name="Lin R."/>
            <person name="Xie B."/>
        </authorList>
    </citation>
    <scope>NUCLEOTIDE SEQUENCE</scope>
    <source>
        <strain evidence="4">BazhouSP</strain>
    </source>
</reference>
<dbReference type="GO" id="GO:0008270">
    <property type="term" value="F:zinc ion binding"/>
    <property type="evidence" value="ECO:0007669"/>
    <property type="project" value="UniProtKB-KW"/>
</dbReference>
<evidence type="ECO:0000313" key="4">
    <source>
        <dbReference type="EMBL" id="KAI1691279.1"/>
    </source>
</evidence>
<dbReference type="PROSITE" id="PS00028">
    <property type="entry name" value="ZINC_FINGER_C2H2_1"/>
    <property type="match status" value="1"/>
</dbReference>
<keyword evidence="1" id="KW-0862">Zinc</keyword>
<dbReference type="InterPro" id="IPR013087">
    <property type="entry name" value="Znf_C2H2_type"/>
</dbReference>
<dbReference type="EMBL" id="JAKKPZ010000966">
    <property type="protein sequence ID" value="KAI1691279.1"/>
    <property type="molecule type" value="Genomic_DNA"/>
</dbReference>
<feature type="domain" description="C2H2-type" evidence="3">
    <location>
        <begin position="6"/>
        <end position="34"/>
    </location>
</feature>
<keyword evidence="5" id="KW-1185">Reference proteome</keyword>
<comment type="caution">
    <text evidence="4">The sequence shown here is derived from an EMBL/GenBank/DDBJ whole genome shotgun (WGS) entry which is preliminary data.</text>
</comment>
<evidence type="ECO:0000256" key="2">
    <source>
        <dbReference type="SAM" id="MobiDB-lite"/>
    </source>
</evidence>
<organism evidence="4 5">
    <name type="scientific">Ditylenchus destructor</name>
    <dbReference type="NCBI Taxonomy" id="166010"/>
    <lineage>
        <taxon>Eukaryota</taxon>
        <taxon>Metazoa</taxon>
        <taxon>Ecdysozoa</taxon>
        <taxon>Nematoda</taxon>
        <taxon>Chromadorea</taxon>
        <taxon>Rhabditida</taxon>
        <taxon>Tylenchina</taxon>
        <taxon>Tylenchomorpha</taxon>
        <taxon>Sphaerularioidea</taxon>
        <taxon>Anguinidae</taxon>
        <taxon>Anguininae</taxon>
        <taxon>Ditylenchus</taxon>
    </lineage>
</organism>